<dbReference type="Proteomes" id="UP000265801">
    <property type="component" value="Unassembled WGS sequence"/>
</dbReference>
<feature type="transmembrane region" description="Helical" evidence="1">
    <location>
        <begin position="97"/>
        <end position="118"/>
    </location>
</feature>
<evidence type="ECO:0000313" key="2">
    <source>
        <dbReference type="EMBL" id="RIW35065.1"/>
    </source>
</evidence>
<dbReference type="AlphaFoldDB" id="A0A3A1R4Z5"/>
<feature type="transmembrane region" description="Helical" evidence="1">
    <location>
        <begin position="68"/>
        <end position="85"/>
    </location>
</feature>
<comment type="caution">
    <text evidence="2">The sequence shown here is derived from an EMBL/GenBank/DDBJ whole genome shotgun (WGS) entry which is preliminary data.</text>
</comment>
<dbReference type="RefSeq" id="WP_119546467.1">
    <property type="nucleotide sequence ID" value="NZ_QXIR01000009.1"/>
</dbReference>
<accession>A0A3A1R4Z5</accession>
<keyword evidence="1" id="KW-1133">Transmembrane helix</keyword>
<dbReference type="EMBL" id="QXIR01000009">
    <property type="protein sequence ID" value="RIW35065.1"/>
    <property type="molecule type" value="Genomic_DNA"/>
</dbReference>
<organism evidence="2 3">
    <name type="scientific">Bacillus salacetis</name>
    <dbReference type="NCBI Taxonomy" id="2315464"/>
    <lineage>
        <taxon>Bacteria</taxon>
        <taxon>Bacillati</taxon>
        <taxon>Bacillota</taxon>
        <taxon>Bacilli</taxon>
        <taxon>Bacillales</taxon>
        <taxon>Bacillaceae</taxon>
        <taxon>Bacillus</taxon>
    </lineage>
</organism>
<feature type="transmembrane region" description="Helical" evidence="1">
    <location>
        <begin position="222"/>
        <end position="242"/>
    </location>
</feature>
<feature type="transmembrane region" description="Helical" evidence="1">
    <location>
        <begin position="12"/>
        <end position="32"/>
    </location>
</feature>
<keyword evidence="3" id="KW-1185">Reference proteome</keyword>
<feature type="transmembrane region" description="Helical" evidence="1">
    <location>
        <begin position="38"/>
        <end position="59"/>
    </location>
</feature>
<dbReference type="OrthoDB" id="875405at2"/>
<gene>
    <name evidence="2" type="ORF">D3H55_08430</name>
</gene>
<evidence type="ECO:0000313" key="3">
    <source>
        <dbReference type="Proteomes" id="UP000265801"/>
    </source>
</evidence>
<protein>
    <recommendedName>
        <fullName evidence="4">Beta-carotene 15,15'-monooxygenase</fullName>
    </recommendedName>
</protein>
<sequence>MVETKVKPKKRWPLFLALTAIVVISNISVYTLDDIPEKMAIGSIVDLMIVIPLMAYFFIIRGNHSSKALSLVIAAGYGTAWLIIPNEHLTSVPFFKYILIAAEGAFILFEVYIALHLIKAVPKVLGHLKKLNSDGGGDLFPHRLEAAIQQHMSAPLFVRIYLTEISLFYYSLFSWKKNTVSTSNTFTIHQRGSSIALYVMLIHAVVIESIGLHYFLHQWNPIISWFLLFLNIYTVLFFLAQIQGIRLNPVRITGKELVIRIGFASRITIPLTNIAYITPYEGPGKLSKDQEKRTFLAVAPDFVPEKAQLAIKLKAPQTAHYVYGLTKNVHQVHIRLDDPAAFRTSLQEKLNNEK</sequence>
<evidence type="ECO:0000256" key="1">
    <source>
        <dbReference type="SAM" id="Phobius"/>
    </source>
</evidence>
<proteinExistence type="predicted"/>
<feature type="transmembrane region" description="Helical" evidence="1">
    <location>
        <begin position="195"/>
        <end position="216"/>
    </location>
</feature>
<keyword evidence="1" id="KW-0812">Transmembrane</keyword>
<keyword evidence="1" id="KW-0472">Membrane</keyword>
<name>A0A3A1R4Z5_9BACI</name>
<reference evidence="2 3" key="1">
    <citation type="submission" date="2018-09" db="EMBL/GenBank/DDBJ databases">
        <title>Bacillus saliacetes sp. nov., isolated from Thai shrimp paste (Ka-pi).</title>
        <authorList>
            <person name="Daroonpunt R."/>
            <person name="Tanasupawat S."/>
            <person name="Yiamsombut S."/>
        </authorList>
    </citation>
    <scope>NUCLEOTIDE SEQUENCE [LARGE SCALE GENOMIC DNA]</scope>
    <source>
        <strain evidence="2 3">SKP7-4</strain>
    </source>
</reference>
<evidence type="ECO:0008006" key="4">
    <source>
        <dbReference type="Google" id="ProtNLM"/>
    </source>
</evidence>